<comment type="caution">
    <text evidence="1">The sequence shown here is derived from an EMBL/GenBank/DDBJ whole genome shotgun (WGS) entry which is preliminary data.</text>
</comment>
<gene>
    <name evidence="1" type="ORF">M2127_001366</name>
</gene>
<reference evidence="1" key="1">
    <citation type="submission" date="2023-04" db="EMBL/GenBank/DDBJ databases">
        <title>Genome Encyclopedia of Bacteria and Archaea VI: Functional Genomics of Type Strains.</title>
        <authorList>
            <person name="Whitman W."/>
        </authorList>
    </citation>
    <scope>NUCLEOTIDE SEQUENCE</scope>
    <source>
        <strain evidence="1">Enz.4-51</strain>
    </source>
</reference>
<accession>A0AA43M8B6</accession>
<organism evidence="1 2">
    <name type="scientific">Polynucleobacter sphagniphilus</name>
    <dbReference type="NCBI Taxonomy" id="1743169"/>
    <lineage>
        <taxon>Bacteria</taxon>
        <taxon>Pseudomonadati</taxon>
        <taxon>Pseudomonadota</taxon>
        <taxon>Betaproteobacteria</taxon>
        <taxon>Burkholderiales</taxon>
        <taxon>Burkholderiaceae</taxon>
        <taxon>Polynucleobacter</taxon>
    </lineage>
</organism>
<dbReference type="RefSeq" id="WP_071539889.1">
    <property type="nucleotide sequence ID" value="NZ_JARXXW010000005.1"/>
</dbReference>
<name>A0AA43M8B6_9BURK</name>
<protein>
    <submittedName>
        <fullName evidence="1">Uncharacterized protein</fullName>
    </submittedName>
</protein>
<sequence>MRNDEQVANDWLKQNGIAIKHMDKMDLCLQQAQIVATNLLKHHAEWLNSDERDLLTTYTKTVQIRARQNKACRAMAYKVLNLGKRTNRKLFRQYKATNANKSLR</sequence>
<evidence type="ECO:0000313" key="1">
    <source>
        <dbReference type="EMBL" id="MDH6504061.1"/>
    </source>
</evidence>
<dbReference type="EMBL" id="JARXYA010000006">
    <property type="protein sequence ID" value="MDH6504061.1"/>
    <property type="molecule type" value="Genomic_DNA"/>
</dbReference>
<dbReference type="Proteomes" id="UP001161160">
    <property type="component" value="Unassembled WGS sequence"/>
</dbReference>
<proteinExistence type="predicted"/>
<dbReference type="AlphaFoldDB" id="A0AA43M8B6"/>
<keyword evidence="2" id="KW-1185">Reference proteome</keyword>
<evidence type="ECO:0000313" key="2">
    <source>
        <dbReference type="Proteomes" id="UP001161160"/>
    </source>
</evidence>